<comment type="similarity">
    <text evidence="3">Belongs to the DapA family.</text>
</comment>
<dbReference type="eggNOG" id="COG0329">
    <property type="taxonomic scope" value="Bacteria"/>
</dbReference>
<dbReference type="PIRSF" id="PIRSF001365">
    <property type="entry name" value="DHDPS"/>
    <property type="match status" value="1"/>
</dbReference>
<keyword evidence="7" id="KW-1185">Reference proteome</keyword>
<dbReference type="PROSITE" id="PS00666">
    <property type="entry name" value="DHDPS_2"/>
    <property type="match status" value="1"/>
</dbReference>
<dbReference type="PRINTS" id="PR00146">
    <property type="entry name" value="DHPICSNTHASE"/>
</dbReference>
<dbReference type="SUPFAM" id="SSF51569">
    <property type="entry name" value="Aldolase"/>
    <property type="match status" value="1"/>
</dbReference>
<dbReference type="GO" id="GO:0005829">
    <property type="term" value="C:cytosol"/>
    <property type="evidence" value="ECO:0007669"/>
    <property type="project" value="TreeGrafter"/>
</dbReference>
<dbReference type="Gene3D" id="3.20.20.70">
    <property type="entry name" value="Aldolase class I"/>
    <property type="match status" value="1"/>
</dbReference>
<dbReference type="GO" id="GO:0008747">
    <property type="term" value="F:N-acetylneuraminate lyase activity"/>
    <property type="evidence" value="ECO:0007669"/>
    <property type="project" value="TreeGrafter"/>
</dbReference>
<feature type="active site" description="Proton donor/acceptor" evidence="4">
    <location>
        <position position="135"/>
    </location>
</feature>
<feature type="binding site" evidence="5">
    <location>
        <position position="46"/>
    </location>
    <ligand>
        <name>pyruvate</name>
        <dbReference type="ChEBI" id="CHEBI:15361"/>
    </ligand>
</feature>
<organism evidence="6 7">
    <name type="scientific">Cetobacterium somerae ATCC BAA-474</name>
    <dbReference type="NCBI Taxonomy" id="1319815"/>
    <lineage>
        <taxon>Bacteria</taxon>
        <taxon>Fusobacteriati</taxon>
        <taxon>Fusobacteriota</taxon>
        <taxon>Fusobacteriia</taxon>
        <taxon>Fusobacteriales</taxon>
        <taxon>Fusobacteriaceae</taxon>
        <taxon>Cetobacterium</taxon>
    </lineage>
</organism>
<dbReference type="InterPro" id="IPR013785">
    <property type="entry name" value="Aldolase_TIM"/>
</dbReference>
<dbReference type="InterPro" id="IPR002220">
    <property type="entry name" value="DapA-like"/>
</dbReference>
<keyword evidence="2" id="KW-0704">Schiff base</keyword>
<dbReference type="SMART" id="SM01130">
    <property type="entry name" value="DHDPS"/>
    <property type="match status" value="1"/>
</dbReference>
<evidence type="ECO:0000256" key="2">
    <source>
        <dbReference type="ARBA" id="ARBA00023270"/>
    </source>
</evidence>
<evidence type="ECO:0000313" key="6">
    <source>
        <dbReference type="EMBL" id="ERT65113.1"/>
    </source>
</evidence>
<accession>U7V317</accession>
<dbReference type="CDD" id="cd00408">
    <property type="entry name" value="DHDPS-like"/>
    <property type="match status" value="1"/>
</dbReference>
<dbReference type="PATRIC" id="fig|1319815.3.peg.2681"/>
<keyword evidence="1 3" id="KW-0456">Lyase</keyword>
<sequence length="273" mass="30818">MITERFHIAVPTAFNEDESLNINLTLTHIENLYKNSIKSVMVCGSTGEQHSLSLDEKIELLNALENSYLIDEMERIFGVSSIREKEAVYLAEKISKTKISGILLGFSPYILPSQHEAIIYANNIIEKANKDVIIYNNPGRTGFDLTTDSIKELLKNRLIVGLKEAGNPQKINQLKKEMKNNNFYFYAGGEVNLAEKIKLGFNSLSSMCGNIEPILVRNYFNSLYENSSTQDNDLKKVKILIEEVFKTSPISKIKHILNKNKNTIGVCRKPLGN</sequence>
<dbReference type="Pfam" id="PF00701">
    <property type="entry name" value="DHDPS"/>
    <property type="match status" value="1"/>
</dbReference>
<name>U7V317_9FUSO</name>
<protein>
    <recommendedName>
        <fullName evidence="8">Dihydrodipicolinate synthetase family protein</fullName>
    </recommendedName>
</protein>
<dbReference type="PANTHER" id="PTHR42849">
    <property type="entry name" value="N-ACETYLNEURAMINATE LYASE"/>
    <property type="match status" value="1"/>
</dbReference>
<dbReference type="PANTHER" id="PTHR42849:SF1">
    <property type="entry name" value="N-ACETYLNEURAMINATE LYASE"/>
    <property type="match status" value="1"/>
</dbReference>
<evidence type="ECO:0000256" key="1">
    <source>
        <dbReference type="ARBA" id="ARBA00023239"/>
    </source>
</evidence>
<reference evidence="6 7" key="1">
    <citation type="submission" date="2013-08" db="EMBL/GenBank/DDBJ databases">
        <authorList>
            <person name="Weinstock G."/>
            <person name="Sodergren E."/>
            <person name="Wylie T."/>
            <person name="Fulton L."/>
            <person name="Fulton R."/>
            <person name="Fronick C."/>
            <person name="O'Laughlin M."/>
            <person name="Godfrey J."/>
            <person name="Miner T."/>
            <person name="Herter B."/>
            <person name="Appelbaum E."/>
            <person name="Cordes M."/>
            <person name="Lek S."/>
            <person name="Wollam A."/>
            <person name="Pepin K.H."/>
            <person name="Palsikar V.B."/>
            <person name="Mitreva M."/>
            <person name="Wilson R.K."/>
        </authorList>
    </citation>
    <scope>NUCLEOTIDE SEQUENCE [LARGE SCALE GENOMIC DNA]</scope>
    <source>
        <strain evidence="6 7">ATCC BAA-474</strain>
    </source>
</reference>
<dbReference type="GO" id="GO:0019262">
    <property type="term" value="P:N-acetylneuraminate catabolic process"/>
    <property type="evidence" value="ECO:0007669"/>
    <property type="project" value="TreeGrafter"/>
</dbReference>
<evidence type="ECO:0008006" key="8">
    <source>
        <dbReference type="Google" id="ProtNLM"/>
    </source>
</evidence>
<dbReference type="EMBL" id="AXZF01000173">
    <property type="protein sequence ID" value="ERT65113.1"/>
    <property type="molecule type" value="Genomic_DNA"/>
</dbReference>
<evidence type="ECO:0000313" key="7">
    <source>
        <dbReference type="Proteomes" id="UP000017081"/>
    </source>
</evidence>
<dbReference type="STRING" id="1319815.HMPREF0202_02814"/>
<evidence type="ECO:0000256" key="3">
    <source>
        <dbReference type="PIRNR" id="PIRNR001365"/>
    </source>
</evidence>
<dbReference type="InterPro" id="IPR020625">
    <property type="entry name" value="Schiff_base-form_aldolases_AS"/>
</dbReference>
<feature type="active site" description="Schiff-base intermediate with substrate" evidence="4">
    <location>
        <position position="163"/>
    </location>
</feature>
<dbReference type="HOGENOM" id="CLU_049343_1_0_0"/>
<proteinExistence type="inferred from homology"/>
<gene>
    <name evidence="6" type="ORF">HMPREF0202_02814</name>
</gene>
<dbReference type="AlphaFoldDB" id="U7V317"/>
<dbReference type="RefSeq" id="WP_023052340.1">
    <property type="nucleotide sequence ID" value="NZ_CP173060.2"/>
</dbReference>
<comment type="caution">
    <text evidence="6">The sequence shown here is derived from an EMBL/GenBank/DDBJ whole genome shotgun (WGS) entry which is preliminary data.</text>
</comment>
<dbReference type="Proteomes" id="UP000017081">
    <property type="component" value="Unassembled WGS sequence"/>
</dbReference>
<evidence type="ECO:0000256" key="4">
    <source>
        <dbReference type="PIRSR" id="PIRSR001365-1"/>
    </source>
</evidence>
<evidence type="ECO:0000256" key="5">
    <source>
        <dbReference type="PIRSR" id="PIRSR001365-2"/>
    </source>
</evidence>